<dbReference type="EMBL" id="UYRT01023337">
    <property type="protein sequence ID" value="VDK61302.1"/>
    <property type="molecule type" value="Genomic_DNA"/>
</dbReference>
<proteinExistence type="predicted"/>
<dbReference type="AlphaFoldDB" id="A0A183DHM6"/>
<reference evidence="3" key="1">
    <citation type="submission" date="2016-06" db="UniProtKB">
        <authorList>
            <consortium name="WormBaseParasite"/>
        </authorList>
    </citation>
    <scope>IDENTIFICATION</scope>
</reference>
<evidence type="ECO:0000313" key="3">
    <source>
        <dbReference type="WBParaSite" id="GPUH_0000822601-mRNA-1"/>
    </source>
</evidence>
<reference evidence="1 2" key="2">
    <citation type="submission" date="2018-11" db="EMBL/GenBank/DDBJ databases">
        <authorList>
            <consortium name="Pathogen Informatics"/>
        </authorList>
    </citation>
    <scope>NUCLEOTIDE SEQUENCE [LARGE SCALE GENOMIC DNA]</scope>
</reference>
<evidence type="ECO:0000313" key="2">
    <source>
        <dbReference type="Proteomes" id="UP000271098"/>
    </source>
</evidence>
<keyword evidence="2" id="KW-1185">Reference proteome</keyword>
<gene>
    <name evidence="1" type="ORF">GPUH_LOCUS8217</name>
</gene>
<dbReference type="Proteomes" id="UP000271098">
    <property type="component" value="Unassembled WGS sequence"/>
</dbReference>
<protein>
    <submittedName>
        <fullName evidence="3">Transcriptional regulator</fullName>
    </submittedName>
</protein>
<evidence type="ECO:0000313" key="1">
    <source>
        <dbReference type="EMBL" id="VDK61302.1"/>
    </source>
</evidence>
<dbReference type="WBParaSite" id="GPUH_0000822601-mRNA-1">
    <property type="protein sequence ID" value="GPUH_0000822601-mRNA-1"/>
    <property type="gene ID" value="GPUH_0000822601"/>
</dbReference>
<name>A0A183DHM6_9BILA</name>
<organism evidence="3">
    <name type="scientific">Gongylonema pulchrum</name>
    <dbReference type="NCBI Taxonomy" id="637853"/>
    <lineage>
        <taxon>Eukaryota</taxon>
        <taxon>Metazoa</taxon>
        <taxon>Ecdysozoa</taxon>
        <taxon>Nematoda</taxon>
        <taxon>Chromadorea</taxon>
        <taxon>Rhabditida</taxon>
        <taxon>Spirurina</taxon>
        <taxon>Spiruromorpha</taxon>
        <taxon>Spiruroidea</taxon>
        <taxon>Gongylonematidae</taxon>
        <taxon>Gongylonema</taxon>
    </lineage>
</organism>
<accession>A0A183DHM6</accession>
<sequence>MYDAPLVEQTAATLDDKEFAKVCPISGPKQIEKGER</sequence>